<reference evidence="1" key="1">
    <citation type="journal article" date="2013" name="Nat. Commun.">
        <title>Whole-genome sequencing of Oryza brachyantha reveals mechanisms underlying Oryza genome evolution.</title>
        <authorList>
            <person name="Chen J."/>
            <person name="Huang Q."/>
            <person name="Gao D."/>
            <person name="Wang J."/>
            <person name="Lang Y."/>
            <person name="Liu T."/>
            <person name="Li B."/>
            <person name="Bai Z."/>
            <person name="Luis Goicoechea J."/>
            <person name="Liang C."/>
            <person name="Chen C."/>
            <person name="Zhang W."/>
            <person name="Sun S."/>
            <person name="Liao Y."/>
            <person name="Zhang X."/>
            <person name="Yang L."/>
            <person name="Song C."/>
            <person name="Wang M."/>
            <person name="Shi J."/>
            <person name="Liu G."/>
            <person name="Liu J."/>
            <person name="Zhou H."/>
            <person name="Zhou W."/>
            <person name="Yu Q."/>
            <person name="An N."/>
            <person name="Chen Y."/>
            <person name="Cai Q."/>
            <person name="Wang B."/>
            <person name="Liu B."/>
            <person name="Min J."/>
            <person name="Huang Y."/>
            <person name="Wu H."/>
            <person name="Li Z."/>
            <person name="Zhang Y."/>
            <person name="Yin Y."/>
            <person name="Song W."/>
            <person name="Jiang J."/>
            <person name="Jackson S.A."/>
            <person name="Wing R.A."/>
            <person name="Wang J."/>
            <person name="Chen M."/>
        </authorList>
    </citation>
    <scope>NUCLEOTIDE SEQUENCE [LARGE SCALE GENOMIC DNA]</scope>
    <source>
        <strain evidence="1">cv. IRGC 101232</strain>
    </source>
</reference>
<proteinExistence type="predicted"/>
<dbReference type="AlphaFoldDB" id="J3LW67"/>
<keyword evidence="2" id="KW-1185">Reference proteome</keyword>
<dbReference type="EnsemblPlants" id="OB04G13920.1">
    <property type="protein sequence ID" value="OB04G13920.1"/>
    <property type="gene ID" value="OB04G13920"/>
</dbReference>
<evidence type="ECO:0000313" key="1">
    <source>
        <dbReference type="EnsemblPlants" id="OB04G13920.1"/>
    </source>
</evidence>
<dbReference type="Proteomes" id="UP000006038">
    <property type="component" value="Chromosome 4"/>
</dbReference>
<evidence type="ECO:0000313" key="2">
    <source>
        <dbReference type="Proteomes" id="UP000006038"/>
    </source>
</evidence>
<name>J3LW67_ORYBR</name>
<reference evidence="1" key="2">
    <citation type="submission" date="2013-04" db="UniProtKB">
        <authorList>
            <consortium name="EnsemblPlants"/>
        </authorList>
    </citation>
    <scope>IDENTIFICATION</scope>
</reference>
<dbReference type="Gramene" id="OB04G13920.1">
    <property type="protein sequence ID" value="OB04G13920.1"/>
    <property type="gene ID" value="OB04G13920"/>
</dbReference>
<protein>
    <submittedName>
        <fullName evidence="1">Uncharacterized protein</fullName>
    </submittedName>
</protein>
<sequence length="140" mass="15598">MTDRDMKIPEQVQIAAEPIMDILQGLGVKMFDSVRRTQKRFFFDISDVSYSWDHRRRQPIGGEAFGSAQRQSGGRLRLLRQHGGPQAHGMKGNNGRLQWCGIKKAVEEITLSCGDWSTRGLQCGAFCFGVGAAVHSINCE</sequence>
<dbReference type="HOGENOM" id="CLU_1838220_0_0_1"/>
<organism evidence="1">
    <name type="scientific">Oryza brachyantha</name>
    <name type="common">malo sina</name>
    <dbReference type="NCBI Taxonomy" id="4533"/>
    <lineage>
        <taxon>Eukaryota</taxon>
        <taxon>Viridiplantae</taxon>
        <taxon>Streptophyta</taxon>
        <taxon>Embryophyta</taxon>
        <taxon>Tracheophyta</taxon>
        <taxon>Spermatophyta</taxon>
        <taxon>Magnoliopsida</taxon>
        <taxon>Liliopsida</taxon>
        <taxon>Poales</taxon>
        <taxon>Poaceae</taxon>
        <taxon>BOP clade</taxon>
        <taxon>Oryzoideae</taxon>
        <taxon>Oryzeae</taxon>
        <taxon>Oryzinae</taxon>
        <taxon>Oryza</taxon>
    </lineage>
</organism>
<accession>J3LW67</accession>